<comment type="caution">
    <text evidence="4">The sequence shown here is derived from an EMBL/GenBank/DDBJ whole genome shotgun (WGS) entry which is preliminary data.</text>
</comment>
<sequence>MNVGWNHLLPVSGKIIVIEDDPTLCTLMTDILSEIGVQSCAFKSADDALTYLLEAHGHCPLVIVDQGLPGQIQGTEFITMVRSKWPGVSSILTSGYAIEDAMIPPSTIYLHKPWALDDLVLAVATLLQPGYPLQKI</sequence>
<dbReference type="PROSITE" id="PS50110">
    <property type="entry name" value="RESPONSE_REGULATORY"/>
    <property type="match status" value="1"/>
</dbReference>
<dbReference type="PANTHER" id="PTHR44591:SF3">
    <property type="entry name" value="RESPONSE REGULATORY DOMAIN-CONTAINING PROTEIN"/>
    <property type="match status" value="1"/>
</dbReference>
<protein>
    <submittedName>
        <fullName evidence="4">Response regulator</fullName>
    </submittedName>
</protein>
<gene>
    <name evidence="4" type="ORF">BK666_16845</name>
</gene>
<evidence type="ECO:0000313" key="5">
    <source>
        <dbReference type="Proteomes" id="UP000285349"/>
    </source>
</evidence>
<feature type="domain" description="Response regulatory" evidence="3">
    <location>
        <begin position="14"/>
        <end position="127"/>
    </location>
</feature>
<dbReference type="Gene3D" id="3.40.50.2300">
    <property type="match status" value="1"/>
</dbReference>
<dbReference type="Pfam" id="PF00072">
    <property type="entry name" value="Response_reg"/>
    <property type="match status" value="1"/>
</dbReference>
<evidence type="ECO:0000256" key="2">
    <source>
        <dbReference type="PROSITE-ProRule" id="PRU00169"/>
    </source>
</evidence>
<proteinExistence type="predicted"/>
<reference evidence="4 5" key="1">
    <citation type="submission" date="2016-10" db="EMBL/GenBank/DDBJ databases">
        <title>Comparative genome analysis of multiple Pseudomonas spp. focuses on biocontrol and plant growth promoting traits.</title>
        <authorList>
            <person name="Tao X.-Y."/>
            <person name="Taylor C.G."/>
        </authorList>
    </citation>
    <scope>NUCLEOTIDE SEQUENCE [LARGE SCALE GENOMIC DNA]</scope>
    <source>
        <strain evidence="4 5">37A10</strain>
    </source>
</reference>
<dbReference type="EMBL" id="MOBQ01000019">
    <property type="protein sequence ID" value="RON45145.1"/>
    <property type="molecule type" value="Genomic_DNA"/>
</dbReference>
<feature type="modified residue" description="4-aspartylphosphate" evidence="2">
    <location>
        <position position="65"/>
    </location>
</feature>
<dbReference type="GO" id="GO:0000160">
    <property type="term" value="P:phosphorelay signal transduction system"/>
    <property type="evidence" value="ECO:0007669"/>
    <property type="project" value="InterPro"/>
</dbReference>
<dbReference type="Proteomes" id="UP000285349">
    <property type="component" value="Unassembled WGS sequence"/>
</dbReference>
<dbReference type="RefSeq" id="WP_259741112.1">
    <property type="nucleotide sequence ID" value="NZ_MOBQ01000019.1"/>
</dbReference>
<dbReference type="InterPro" id="IPR001789">
    <property type="entry name" value="Sig_transdc_resp-reg_receiver"/>
</dbReference>
<dbReference type="PANTHER" id="PTHR44591">
    <property type="entry name" value="STRESS RESPONSE REGULATOR PROTEIN 1"/>
    <property type="match status" value="1"/>
</dbReference>
<organism evidence="4 5">
    <name type="scientific">Pseudomonas frederiksbergensis</name>
    <dbReference type="NCBI Taxonomy" id="104087"/>
    <lineage>
        <taxon>Bacteria</taxon>
        <taxon>Pseudomonadati</taxon>
        <taxon>Pseudomonadota</taxon>
        <taxon>Gammaproteobacteria</taxon>
        <taxon>Pseudomonadales</taxon>
        <taxon>Pseudomonadaceae</taxon>
        <taxon>Pseudomonas</taxon>
    </lineage>
</organism>
<evidence type="ECO:0000256" key="1">
    <source>
        <dbReference type="ARBA" id="ARBA00022553"/>
    </source>
</evidence>
<dbReference type="InterPro" id="IPR050595">
    <property type="entry name" value="Bact_response_regulator"/>
</dbReference>
<keyword evidence="1 2" id="KW-0597">Phosphoprotein</keyword>
<dbReference type="InterPro" id="IPR011006">
    <property type="entry name" value="CheY-like_superfamily"/>
</dbReference>
<evidence type="ECO:0000259" key="3">
    <source>
        <dbReference type="PROSITE" id="PS50110"/>
    </source>
</evidence>
<accession>A0A423K2L1</accession>
<dbReference type="AlphaFoldDB" id="A0A423K2L1"/>
<dbReference type="SMART" id="SM00448">
    <property type="entry name" value="REC"/>
    <property type="match status" value="1"/>
</dbReference>
<evidence type="ECO:0000313" key="4">
    <source>
        <dbReference type="EMBL" id="RON45145.1"/>
    </source>
</evidence>
<dbReference type="SUPFAM" id="SSF52172">
    <property type="entry name" value="CheY-like"/>
    <property type="match status" value="1"/>
</dbReference>
<name>A0A423K2L1_9PSED</name>